<dbReference type="Pfam" id="PF00413">
    <property type="entry name" value="Peptidase_M10"/>
    <property type="match status" value="1"/>
</dbReference>
<name>A0A9D1QV49_9LACO</name>
<feature type="domain" description="Peptidase M10 metallopeptidase" evidence="5">
    <location>
        <begin position="47"/>
        <end position="183"/>
    </location>
</feature>
<reference evidence="6" key="1">
    <citation type="journal article" date="2021" name="PeerJ">
        <title>Extensive microbial diversity within the chicken gut microbiome revealed by metagenomics and culture.</title>
        <authorList>
            <person name="Gilroy R."/>
            <person name="Ravi A."/>
            <person name="Getino M."/>
            <person name="Pursley I."/>
            <person name="Horton D.L."/>
            <person name="Alikhan N.F."/>
            <person name="Baker D."/>
            <person name="Gharbi K."/>
            <person name="Hall N."/>
            <person name="Watson M."/>
            <person name="Adriaenssens E.M."/>
            <person name="Foster-Nyarko E."/>
            <person name="Jarju S."/>
            <person name="Secka A."/>
            <person name="Antonio M."/>
            <person name="Oren A."/>
            <person name="Chaudhuri R.R."/>
            <person name="La Ragione R."/>
            <person name="Hildebrand F."/>
            <person name="Pallen M.J."/>
        </authorList>
    </citation>
    <scope>NUCLEOTIDE SEQUENCE</scope>
    <source>
        <strain evidence="6">CHK173-259</strain>
    </source>
</reference>
<dbReference type="SUPFAM" id="SSF55486">
    <property type="entry name" value="Metalloproteases ('zincins'), catalytic domain"/>
    <property type="match status" value="1"/>
</dbReference>
<keyword evidence="6" id="KW-0482">Metalloprotease</keyword>
<dbReference type="GO" id="GO:0031012">
    <property type="term" value="C:extracellular matrix"/>
    <property type="evidence" value="ECO:0007669"/>
    <property type="project" value="InterPro"/>
</dbReference>
<evidence type="ECO:0000256" key="1">
    <source>
        <dbReference type="ARBA" id="ARBA00022670"/>
    </source>
</evidence>
<reference evidence="6" key="2">
    <citation type="submission" date="2021-04" db="EMBL/GenBank/DDBJ databases">
        <authorList>
            <person name="Gilroy R."/>
        </authorList>
    </citation>
    <scope>NUCLEOTIDE SEQUENCE</scope>
    <source>
        <strain evidence="6">CHK173-259</strain>
    </source>
</reference>
<comment type="caution">
    <text evidence="6">The sequence shown here is derived from an EMBL/GenBank/DDBJ whole genome shotgun (WGS) entry which is preliminary data.</text>
</comment>
<dbReference type="GO" id="GO:0008270">
    <property type="term" value="F:zinc ion binding"/>
    <property type="evidence" value="ECO:0007669"/>
    <property type="project" value="InterPro"/>
</dbReference>
<dbReference type="GO" id="GO:0004222">
    <property type="term" value="F:metalloendopeptidase activity"/>
    <property type="evidence" value="ECO:0007669"/>
    <property type="project" value="InterPro"/>
</dbReference>
<dbReference type="PRINTS" id="PR00138">
    <property type="entry name" value="MATRIXIN"/>
</dbReference>
<evidence type="ECO:0000256" key="3">
    <source>
        <dbReference type="ARBA" id="ARBA00022801"/>
    </source>
</evidence>
<evidence type="ECO:0000256" key="2">
    <source>
        <dbReference type="ARBA" id="ARBA00022723"/>
    </source>
</evidence>
<proteinExistence type="predicted"/>
<keyword evidence="3 6" id="KW-0378">Hydrolase</keyword>
<gene>
    <name evidence="6" type="ORF">H9875_08130</name>
</gene>
<dbReference type="GO" id="GO:0006508">
    <property type="term" value="P:proteolysis"/>
    <property type="evidence" value="ECO:0007669"/>
    <property type="project" value="UniProtKB-KW"/>
</dbReference>
<sequence length="191" mass="21442">MQRKVGIYRLAVFIVTIGLVLSQAITGTAAAAAMTPFGQQRFAHDHATYVITGKSAYYRRVWQSAIQAWNKTGAFTFTRSSKRHAQIELTADTAQEAAKMGQDVGMTDYWSRHNQLIAVVCTLNPTLFRQFDYSHADEEHVAEHELGHAMGLNHNPSKHSVMYYRNRAVGIQKVDVEGVRQRYQTPIGEAS</sequence>
<accession>A0A9D1QV49</accession>
<evidence type="ECO:0000259" key="5">
    <source>
        <dbReference type="Pfam" id="PF00413"/>
    </source>
</evidence>
<keyword evidence="4" id="KW-0862">Zinc</keyword>
<dbReference type="EMBL" id="DXGJ01000062">
    <property type="protein sequence ID" value="HIW72576.1"/>
    <property type="molecule type" value="Genomic_DNA"/>
</dbReference>
<keyword evidence="2" id="KW-0479">Metal-binding</keyword>
<evidence type="ECO:0000313" key="7">
    <source>
        <dbReference type="Proteomes" id="UP000886822"/>
    </source>
</evidence>
<organism evidence="6 7">
    <name type="scientific">Candidatus Levilactobacillus faecigallinarum</name>
    <dbReference type="NCBI Taxonomy" id="2838638"/>
    <lineage>
        <taxon>Bacteria</taxon>
        <taxon>Bacillati</taxon>
        <taxon>Bacillota</taxon>
        <taxon>Bacilli</taxon>
        <taxon>Lactobacillales</taxon>
        <taxon>Lactobacillaceae</taxon>
        <taxon>Levilactobacillus</taxon>
    </lineage>
</organism>
<evidence type="ECO:0000313" key="6">
    <source>
        <dbReference type="EMBL" id="HIW72576.1"/>
    </source>
</evidence>
<dbReference type="Proteomes" id="UP000886822">
    <property type="component" value="Unassembled WGS sequence"/>
</dbReference>
<dbReference type="InterPro" id="IPR024079">
    <property type="entry name" value="MetalloPept_cat_dom_sf"/>
</dbReference>
<dbReference type="InterPro" id="IPR021190">
    <property type="entry name" value="Pept_M10A"/>
</dbReference>
<evidence type="ECO:0000256" key="4">
    <source>
        <dbReference type="ARBA" id="ARBA00022833"/>
    </source>
</evidence>
<dbReference type="Gene3D" id="3.40.390.10">
    <property type="entry name" value="Collagenase (Catalytic Domain)"/>
    <property type="match status" value="1"/>
</dbReference>
<dbReference type="EC" id="3.4.24.-" evidence="6"/>
<dbReference type="InterPro" id="IPR001818">
    <property type="entry name" value="Pept_M10_metallopeptidase"/>
</dbReference>
<keyword evidence="1" id="KW-0645">Protease</keyword>
<protein>
    <submittedName>
        <fullName evidence="6">Matrixin family metalloprotease</fullName>
        <ecNumber evidence="6">3.4.24.-</ecNumber>
    </submittedName>
</protein>
<dbReference type="AlphaFoldDB" id="A0A9D1QV49"/>